<name>A0A370X3U8_9GAMM</name>
<comment type="caution">
    <text evidence="3">The sequence shown here is derived from an EMBL/GenBank/DDBJ whole genome shotgun (WGS) entry which is preliminary data.</text>
</comment>
<dbReference type="Proteomes" id="UP000254258">
    <property type="component" value="Unassembled WGS sequence"/>
</dbReference>
<protein>
    <submittedName>
        <fullName evidence="3">Uncharacterized protein</fullName>
    </submittedName>
</protein>
<sequence length="316" mass="33900">MLVMFRINSHPDIHPESVHASTRESGANEGSGSTKTAPVSVASPETAGFSTTPRTGQPTGMASTFVSPDRPARVSLPGDSTAYYVKGSSKAGVPQALYTRDPQTGVLKQTSKQAVSDGGGWKAVDGLKGGLNYSPEARAARLQDAQHQYDLAVQRLGRAQSGLHETEQEYEAAQNLVYQAKGRVVTTKDNIRVVSERINFWQTERIKARNDLAGAQSQLTSITDSENASAARLVHAQSQLINASRSLNVAERRLRDANNTMQTVQRQLAVSRQALMSHETALTTAADQLTSSQNALRTATADVSEASEALRNAQSP</sequence>
<keyword evidence="1" id="KW-0175">Coiled coil</keyword>
<organism evidence="3 4">
    <name type="scientific">Dyella monticola</name>
    <dbReference type="NCBI Taxonomy" id="1927958"/>
    <lineage>
        <taxon>Bacteria</taxon>
        <taxon>Pseudomonadati</taxon>
        <taxon>Pseudomonadota</taxon>
        <taxon>Gammaproteobacteria</taxon>
        <taxon>Lysobacterales</taxon>
        <taxon>Rhodanobacteraceae</taxon>
        <taxon>Dyella</taxon>
    </lineage>
</organism>
<evidence type="ECO:0000256" key="2">
    <source>
        <dbReference type="SAM" id="MobiDB-lite"/>
    </source>
</evidence>
<dbReference type="AlphaFoldDB" id="A0A370X3U8"/>
<feature type="region of interest" description="Disordered" evidence="2">
    <location>
        <begin position="7"/>
        <end position="73"/>
    </location>
</feature>
<feature type="compositionally biased region" description="Polar residues" evidence="2">
    <location>
        <begin position="19"/>
        <end position="37"/>
    </location>
</feature>
<reference evidence="3 4" key="1">
    <citation type="submission" date="2018-07" db="EMBL/GenBank/DDBJ databases">
        <title>Dyella monticola sp. nov. and Dyella psychrodurans sp. nov. isolated from monsoon evergreen broad-leaved forest soil of Dinghu Mountain, China.</title>
        <authorList>
            <person name="Gao Z."/>
            <person name="Qiu L."/>
        </authorList>
    </citation>
    <scope>NUCLEOTIDE SEQUENCE [LARGE SCALE GENOMIC DNA]</scope>
    <source>
        <strain evidence="3 4">4G-K06</strain>
    </source>
</reference>
<feature type="compositionally biased region" description="Polar residues" evidence="2">
    <location>
        <begin position="48"/>
        <end position="66"/>
    </location>
</feature>
<proteinExistence type="predicted"/>
<accession>A0A370X3U8</accession>
<dbReference type="SUPFAM" id="SSF57997">
    <property type="entry name" value="Tropomyosin"/>
    <property type="match status" value="1"/>
</dbReference>
<evidence type="ECO:0000313" key="4">
    <source>
        <dbReference type="Proteomes" id="UP000254258"/>
    </source>
</evidence>
<gene>
    <name evidence="3" type="ORF">DWU98_07675</name>
</gene>
<evidence type="ECO:0000313" key="3">
    <source>
        <dbReference type="EMBL" id="RDS83002.1"/>
    </source>
</evidence>
<feature type="coiled-coil region" evidence="1">
    <location>
        <begin position="240"/>
        <end position="274"/>
    </location>
</feature>
<keyword evidence="4" id="KW-1185">Reference proteome</keyword>
<evidence type="ECO:0000256" key="1">
    <source>
        <dbReference type="SAM" id="Coils"/>
    </source>
</evidence>
<feature type="coiled-coil region" evidence="1">
    <location>
        <begin position="156"/>
        <end position="183"/>
    </location>
</feature>
<dbReference type="EMBL" id="QRBE01000003">
    <property type="protein sequence ID" value="RDS83002.1"/>
    <property type="molecule type" value="Genomic_DNA"/>
</dbReference>
<dbReference type="Gene3D" id="1.10.287.620">
    <property type="entry name" value="Helix Hairpins"/>
    <property type="match status" value="1"/>
</dbReference>